<feature type="compositionally biased region" description="Basic and acidic residues" evidence="1">
    <location>
        <begin position="73"/>
        <end position="91"/>
    </location>
</feature>
<sequence>ERAPEIQAAGGGSLRRVHRPPPGLLHCSPGEHNLRPRRRRRPRKAARRGPRPQHRTSAPQGGPEHPRRHRARRAGEVRHDPSRREGVHSGV</sequence>
<feature type="compositionally biased region" description="Basic residues" evidence="1">
    <location>
        <begin position="35"/>
        <end position="54"/>
    </location>
</feature>
<feature type="non-terminal residue" evidence="2">
    <location>
        <position position="91"/>
    </location>
</feature>
<reference evidence="2" key="1">
    <citation type="submission" date="2020-02" db="EMBL/GenBank/DDBJ databases">
        <authorList>
            <person name="Meier V. D."/>
        </authorList>
    </citation>
    <scope>NUCLEOTIDE SEQUENCE</scope>
    <source>
        <strain evidence="2">AVDCRST_MAG05</strain>
    </source>
</reference>
<name>A0A6J4RMM6_9ACTN</name>
<proteinExistence type="predicted"/>
<gene>
    <name evidence="2" type="ORF">AVDCRST_MAG05-1042</name>
</gene>
<evidence type="ECO:0000256" key="1">
    <source>
        <dbReference type="SAM" id="MobiDB-lite"/>
    </source>
</evidence>
<evidence type="ECO:0000313" key="2">
    <source>
        <dbReference type="EMBL" id="CAA9477319.1"/>
    </source>
</evidence>
<accession>A0A6J4RMM6</accession>
<organism evidence="2">
    <name type="scientific">uncultured Rubrobacteraceae bacterium</name>
    <dbReference type="NCBI Taxonomy" id="349277"/>
    <lineage>
        <taxon>Bacteria</taxon>
        <taxon>Bacillati</taxon>
        <taxon>Actinomycetota</taxon>
        <taxon>Rubrobacteria</taxon>
        <taxon>Rubrobacterales</taxon>
        <taxon>Rubrobacteraceae</taxon>
        <taxon>environmental samples</taxon>
    </lineage>
</organism>
<feature type="region of interest" description="Disordered" evidence="1">
    <location>
        <begin position="1"/>
        <end position="91"/>
    </location>
</feature>
<feature type="non-terminal residue" evidence="2">
    <location>
        <position position="1"/>
    </location>
</feature>
<dbReference type="EMBL" id="CADCVM010000115">
    <property type="protein sequence ID" value="CAA9477319.1"/>
    <property type="molecule type" value="Genomic_DNA"/>
</dbReference>
<protein>
    <submittedName>
        <fullName evidence="2">Uncharacterized protein</fullName>
    </submittedName>
</protein>
<dbReference type="AlphaFoldDB" id="A0A6J4RMM6"/>